<comment type="caution">
    <text evidence="2">The sequence shown here is derived from an EMBL/GenBank/DDBJ whole genome shotgun (WGS) entry which is preliminary data.</text>
</comment>
<dbReference type="EMBL" id="DSLG01000008">
    <property type="protein sequence ID" value="HEA87984.1"/>
    <property type="molecule type" value="Genomic_DNA"/>
</dbReference>
<proteinExistence type="predicted"/>
<dbReference type="EMBL" id="DSKA01000067">
    <property type="protein sequence ID" value="HEE18088.1"/>
    <property type="molecule type" value="Genomic_DNA"/>
</dbReference>
<feature type="transmembrane region" description="Helical" evidence="1">
    <location>
        <begin position="20"/>
        <end position="40"/>
    </location>
</feature>
<evidence type="ECO:0000313" key="4">
    <source>
        <dbReference type="EMBL" id="HFJ53822.1"/>
    </source>
</evidence>
<organism evidence="2">
    <name type="scientific">candidate division WOR-3 bacterium</name>
    <dbReference type="NCBI Taxonomy" id="2052148"/>
    <lineage>
        <taxon>Bacteria</taxon>
        <taxon>Bacteria division WOR-3</taxon>
    </lineage>
</organism>
<evidence type="ECO:0000313" key="3">
    <source>
        <dbReference type="EMBL" id="HEE18088.1"/>
    </source>
</evidence>
<name>A0A7C1SF82_UNCW3</name>
<reference evidence="2" key="1">
    <citation type="journal article" date="2020" name="mSystems">
        <title>Genome- and Community-Level Interaction Insights into Carbon Utilization and Element Cycling Functions of Hydrothermarchaeota in Hydrothermal Sediment.</title>
        <authorList>
            <person name="Zhou Z."/>
            <person name="Liu Y."/>
            <person name="Xu W."/>
            <person name="Pan J."/>
            <person name="Luo Z.H."/>
            <person name="Li M."/>
        </authorList>
    </citation>
    <scope>NUCLEOTIDE SEQUENCE [LARGE SCALE GENOMIC DNA]</scope>
    <source>
        <strain evidence="3">SpSt-236</strain>
        <strain evidence="2">SpSt-265</strain>
        <strain evidence="4">SpSt-465</strain>
    </source>
</reference>
<gene>
    <name evidence="3" type="ORF">ENP62_00855</name>
    <name evidence="2" type="ORF">ENP94_08300</name>
    <name evidence="4" type="ORF">ENS16_03945</name>
</gene>
<evidence type="ECO:0000313" key="2">
    <source>
        <dbReference type="EMBL" id="HEA87984.1"/>
    </source>
</evidence>
<accession>A0A7C1SF82</accession>
<keyword evidence="1" id="KW-1133">Transmembrane helix</keyword>
<sequence length="207" mass="23997">MNNSMNQENSKKFYEAYKWFVQLFQDIYAIITAISSYYGITKPTAHYKTWEKGGPLLPDPYYSAFKLEEKSEWKVCLVSVLYPDKASEFKNRNLKDLIKEPALLVIASRRENSKAKKGEKLYSDAKYIIKGANIKTFEKKEGNSFRGDFADNGNFKGFVVPLYAFRKQALEQRSKEKNTTLERALDDTIKELIVKPLEDFLDEKSNP</sequence>
<dbReference type="AlphaFoldDB" id="A0A7C1SF82"/>
<evidence type="ECO:0000256" key="1">
    <source>
        <dbReference type="SAM" id="Phobius"/>
    </source>
</evidence>
<keyword evidence="1" id="KW-0812">Transmembrane</keyword>
<dbReference type="EMBL" id="DSTU01000004">
    <property type="protein sequence ID" value="HFJ53822.1"/>
    <property type="molecule type" value="Genomic_DNA"/>
</dbReference>
<protein>
    <submittedName>
        <fullName evidence="2">Uncharacterized protein</fullName>
    </submittedName>
</protein>
<keyword evidence="1" id="KW-0472">Membrane</keyword>